<accession>A0A9Q4EM38</accession>
<feature type="domain" description="SPOR" evidence="2">
    <location>
        <begin position="180"/>
        <end position="254"/>
    </location>
</feature>
<proteinExistence type="predicted"/>
<dbReference type="GO" id="GO:0042834">
    <property type="term" value="F:peptidoglycan binding"/>
    <property type="evidence" value="ECO:0007669"/>
    <property type="project" value="InterPro"/>
</dbReference>
<dbReference type="AlphaFoldDB" id="A0A9Q4EM38"/>
<dbReference type="EMBL" id="PGUV01000016">
    <property type="protein sequence ID" value="PLS04594.1"/>
    <property type="molecule type" value="Genomic_DNA"/>
</dbReference>
<dbReference type="InterPro" id="IPR050695">
    <property type="entry name" value="N-acetylmuramoyl_amidase_3"/>
</dbReference>
<evidence type="ECO:0000313" key="6">
    <source>
        <dbReference type="Proteomes" id="UP001073053"/>
    </source>
</evidence>
<evidence type="ECO:0000313" key="3">
    <source>
        <dbReference type="EMBL" id="MCY9186111.1"/>
    </source>
</evidence>
<dbReference type="InterPro" id="IPR036680">
    <property type="entry name" value="SPOR-like_sf"/>
</dbReference>
<comment type="caution">
    <text evidence="3">The sequence shown here is derived from an EMBL/GenBank/DDBJ whole genome shotgun (WGS) entry which is preliminary data.</text>
</comment>
<keyword evidence="1" id="KW-0378">Hydrolase</keyword>
<dbReference type="GO" id="GO:0008745">
    <property type="term" value="F:N-acetylmuramoyl-L-alanine amidase activity"/>
    <property type="evidence" value="ECO:0007669"/>
    <property type="project" value="InterPro"/>
</dbReference>
<evidence type="ECO:0000313" key="4">
    <source>
        <dbReference type="EMBL" id="PLS04594.1"/>
    </source>
</evidence>
<dbReference type="PANTHER" id="PTHR30404:SF0">
    <property type="entry name" value="N-ACETYLMURAMOYL-L-ALANINE AMIDASE AMIC"/>
    <property type="match status" value="1"/>
</dbReference>
<dbReference type="SUPFAM" id="SSF110997">
    <property type="entry name" value="Sporulation related repeat"/>
    <property type="match status" value="1"/>
</dbReference>
<evidence type="ECO:0000256" key="1">
    <source>
        <dbReference type="ARBA" id="ARBA00022801"/>
    </source>
</evidence>
<dbReference type="Proteomes" id="UP000234803">
    <property type="component" value="Unassembled WGS sequence"/>
</dbReference>
<dbReference type="Pfam" id="PF01520">
    <property type="entry name" value="Amidase_3"/>
    <property type="match status" value="1"/>
</dbReference>
<dbReference type="Proteomes" id="UP001073053">
    <property type="component" value="Unassembled WGS sequence"/>
</dbReference>
<sequence>MVKIFIDPGHGGSDPGATGNGLQEKTLTLQIALALRTILTNEYEGVTVLLSRTSDQYVSLSDRTNAANNWGADFFLSIHINSGGGTGFESYIYPGVGAPTTTYQSEIHSEVIQAVDFSDRGKKTANFHVLRESSMPALLTENGFIDTVTDANKLKTSSFIQSLARGHANGLEQSFSLQKTSDSGLYKVQIGAFKVKANADNLASSAESKGFDAIVLLKDGLYKVQIGAFSSKDNADALAARAENTGFDAMVFLES</sequence>
<dbReference type="GO" id="GO:0009253">
    <property type="term" value="P:peptidoglycan catabolic process"/>
    <property type="evidence" value="ECO:0007669"/>
    <property type="project" value="InterPro"/>
</dbReference>
<dbReference type="PANTHER" id="PTHR30404">
    <property type="entry name" value="N-ACETYLMURAMOYL-L-ALANINE AMIDASE"/>
    <property type="match status" value="1"/>
</dbReference>
<dbReference type="RefSeq" id="WP_101861257.1">
    <property type="nucleotide sequence ID" value="NZ_CP065858.1"/>
</dbReference>
<dbReference type="SMART" id="SM00646">
    <property type="entry name" value="Ami_3"/>
    <property type="match status" value="1"/>
</dbReference>
<evidence type="ECO:0000313" key="5">
    <source>
        <dbReference type="Proteomes" id="UP000234803"/>
    </source>
</evidence>
<gene>
    <name evidence="4" type="ORF">CUU63_19080</name>
    <name evidence="3" type="ORF">MOF03_15855</name>
</gene>
<dbReference type="PROSITE" id="PS51724">
    <property type="entry name" value="SPOR"/>
    <property type="match status" value="1"/>
</dbReference>
<organism evidence="3 6">
    <name type="scientific">Bacillus halotolerans</name>
    <dbReference type="NCBI Taxonomy" id="260554"/>
    <lineage>
        <taxon>Bacteria</taxon>
        <taxon>Bacillati</taxon>
        <taxon>Bacillota</taxon>
        <taxon>Bacilli</taxon>
        <taxon>Bacillales</taxon>
        <taxon>Bacillaceae</taxon>
        <taxon>Bacillus</taxon>
    </lineage>
</organism>
<dbReference type="CDD" id="cd02696">
    <property type="entry name" value="MurNAc-LAA"/>
    <property type="match status" value="1"/>
</dbReference>
<reference evidence="3" key="2">
    <citation type="submission" date="2022-02" db="EMBL/GenBank/DDBJ databases">
        <title>Crop Bioprotection Bacillus Genome Sequencing.</title>
        <authorList>
            <person name="Dunlap C."/>
        </authorList>
    </citation>
    <scope>NUCLEOTIDE SEQUENCE</scope>
    <source>
        <strain evidence="3">EC49O2N-C10</strain>
    </source>
</reference>
<dbReference type="SUPFAM" id="SSF53187">
    <property type="entry name" value="Zn-dependent exopeptidases"/>
    <property type="match status" value="1"/>
</dbReference>
<dbReference type="Gene3D" id="3.30.70.1070">
    <property type="entry name" value="Sporulation related repeat"/>
    <property type="match status" value="1"/>
</dbReference>
<protein>
    <submittedName>
        <fullName evidence="3">N-acetylmuramoyl-L-alanine amidase</fullName>
    </submittedName>
</protein>
<dbReference type="InterPro" id="IPR007730">
    <property type="entry name" value="SPOR-like_dom"/>
</dbReference>
<dbReference type="InterPro" id="IPR002508">
    <property type="entry name" value="MurNAc-LAA_cat"/>
</dbReference>
<evidence type="ECO:0000259" key="2">
    <source>
        <dbReference type="PROSITE" id="PS51724"/>
    </source>
</evidence>
<dbReference type="EMBL" id="JALAWA010000010">
    <property type="protein sequence ID" value="MCY9186111.1"/>
    <property type="molecule type" value="Genomic_DNA"/>
</dbReference>
<reference evidence="4 5" key="1">
    <citation type="submission" date="2017-12" db="EMBL/GenBank/DDBJ databases">
        <title>Comparative Functional Genomics of Dry Heat Resistant strains isolated from the Viking Spacecraft.</title>
        <authorList>
            <person name="Seuylemezian A."/>
            <person name="Cooper K."/>
            <person name="Vaishampayan P."/>
        </authorList>
    </citation>
    <scope>NUCLEOTIDE SEQUENCE [LARGE SCALE GENOMIC DNA]</scope>
    <source>
        <strain evidence="4 5">V48-19</strain>
    </source>
</reference>
<name>A0A9Q4EM38_9BACI</name>
<dbReference type="GO" id="GO:0030288">
    <property type="term" value="C:outer membrane-bounded periplasmic space"/>
    <property type="evidence" value="ECO:0007669"/>
    <property type="project" value="TreeGrafter"/>
</dbReference>
<dbReference type="Pfam" id="PF05036">
    <property type="entry name" value="SPOR"/>
    <property type="match status" value="1"/>
</dbReference>
<dbReference type="Gene3D" id="3.40.630.40">
    <property type="entry name" value="Zn-dependent exopeptidases"/>
    <property type="match status" value="1"/>
</dbReference>